<evidence type="ECO:0000256" key="1">
    <source>
        <dbReference type="SAM" id="MobiDB-lite"/>
    </source>
</evidence>
<dbReference type="GO" id="GO:0015074">
    <property type="term" value="P:DNA integration"/>
    <property type="evidence" value="ECO:0007669"/>
    <property type="project" value="InterPro"/>
</dbReference>
<dbReference type="OrthoDB" id="5655881at2"/>
<accession>I0IKM8</accession>
<name>I0IKM8_LEPFC</name>
<dbReference type="EMBL" id="AP012342">
    <property type="protein sequence ID" value="BAM05827.1"/>
    <property type="molecule type" value="Genomic_DNA"/>
</dbReference>
<organism evidence="3 6">
    <name type="scientific">Leptospirillum ferrooxidans (strain C2-3)</name>
    <dbReference type="NCBI Taxonomy" id="1162668"/>
    <lineage>
        <taxon>Bacteria</taxon>
        <taxon>Pseudomonadati</taxon>
        <taxon>Nitrospirota</taxon>
        <taxon>Nitrospiria</taxon>
        <taxon>Nitrospirales</taxon>
        <taxon>Nitrospiraceae</taxon>
        <taxon>Leptospirillum</taxon>
    </lineage>
</organism>
<dbReference type="Gene3D" id="3.30.420.10">
    <property type="entry name" value="Ribonuclease H-like superfamily/Ribonuclease H"/>
    <property type="match status" value="1"/>
</dbReference>
<feature type="compositionally biased region" description="Basic and acidic residues" evidence="1">
    <location>
        <begin position="375"/>
        <end position="392"/>
    </location>
</feature>
<dbReference type="InterPro" id="IPR036397">
    <property type="entry name" value="RNaseH_sf"/>
</dbReference>
<dbReference type="AlphaFoldDB" id="I0IKM8"/>
<evidence type="ECO:0000313" key="6">
    <source>
        <dbReference type="Proteomes" id="UP000007382"/>
    </source>
</evidence>
<feature type="domain" description="Integrase catalytic" evidence="2">
    <location>
        <begin position="121"/>
        <end position="307"/>
    </location>
</feature>
<protein>
    <submittedName>
        <fullName evidence="3">Putative transposase</fullName>
    </submittedName>
</protein>
<dbReference type="KEGG" id="lfc:LFE_0098"/>
<dbReference type="SUPFAM" id="SSF53098">
    <property type="entry name" value="Ribonuclease H-like"/>
    <property type="match status" value="1"/>
</dbReference>
<evidence type="ECO:0000313" key="5">
    <source>
        <dbReference type="EMBL" id="BAM07745.1"/>
    </source>
</evidence>
<dbReference type="NCBIfam" id="NF033594">
    <property type="entry name" value="transpos_ISNCY_2"/>
    <property type="match status" value="1"/>
</dbReference>
<dbReference type="PROSITE" id="PS50994">
    <property type="entry name" value="INTEGRASE"/>
    <property type="match status" value="1"/>
</dbReference>
<dbReference type="STRING" id="1162668.LFE_0098"/>
<sequence length="406" mass="46785">MDRTNVLQEIRKMRFEDTWNEWKKGCLTQEEAGRILGMSERTFRRYVRRVEEEGIQGILDKRLTQASSRRAPVDEALGLVEKYRSRHDGWNVKHFHFWYRKEGGKRSYTWVKKTLQENGAVRKAPGKGKHRKRRERAAWEGMMIHQDASSHPWVSGQIWDLVVTMDDATNEHYSMFFVEEEGTASSLQGIREVIGKKGLPSSLYTDRGSHYWVTPEAGGKVDKKNLTQFGRAMKQLGIEMIAAYSPEARGRSERAFRTHQERLPKELALAGITTMEAANRYLSDVYLPAFNTEFSHRAPEEGSAFVPWTGDSIDEILCEHHERIVGNDNCVSFEGRTLQIPSDRYRLHYVRATVKIHRHPDGSLSLFHGPRKLSDYPVEKPEIPKTKKEPRTKAPSTGIRPVEAHV</sequence>
<dbReference type="InterPro" id="IPR001584">
    <property type="entry name" value="Integrase_cat-core"/>
</dbReference>
<evidence type="ECO:0000259" key="2">
    <source>
        <dbReference type="PROSITE" id="PS50994"/>
    </source>
</evidence>
<reference evidence="3 6" key="1">
    <citation type="journal article" date="2012" name="J. Bacteriol.">
        <title>Complete Genome Sequence of Leptospirillum ferrooxidans Strain C2-3, Isolated from a Fresh Volcanic Ash Deposit on the Island of Miyake, Japan.</title>
        <authorList>
            <person name="Fujimura R."/>
            <person name="Sato Y."/>
            <person name="Nishizawa T."/>
            <person name="Oshima K."/>
            <person name="Kim S.-W."/>
            <person name="Hattori M."/>
            <person name="Kamijo T."/>
            <person name="Ohta H."/>
        </authorList>
    </citation>
    <scope>NUCLEOTIDE SEQUENCE [LARGE SCALE GENOMIC DNA]</scope>
    <source>
        <strain evidence="3 6">C2-3</strain>
    </source>
</reference>
<dbReference type="Pfam" id="PF13551">
    <property type="entry name" value="HTH_29"/>
    <property type="match status" value="1"/>
</dbReference>
<dbReference type="PATRIC" id="fig|1162668.3.peg.116"/>
<dbReference type="PANTHER" id="PTHR35004:SF7">
    <property type="entry name" value="INTEGRASE PROTEIN"/>
    <property type="match status" value="1"/>
</dbReference>
<dbReference type="HOGENOM" id="CLU_041517_0_1_0"/>
<dbReference type="KEGG" id="lfc:LFE_1751"/>
<dbReference type="InterPro" id="IPR047797">
    <property type="entry name" value="ISNCY_transpos"/>
</dbReference>
<reference evidence="6" key="2">
    <citation type="submission" date="2012-03" db="EMBL/GenBank/DDBJ databases">
        <title>The complete genome sequence of the pioneer microbe on fresh volcanic deposit, Leptospirillum ferrooxidans strain C2-3.</title>
        <authorList>
            <person name="Fujimura R."/>
            <person name="Sato Y."/>
            <person name="Nishizawa T."/>
            <person name="Nanba K."/>
            <person name="Oshima K."/>
            <person name="Hattori M."/>
            <person name="Kamijo T."/>
            <person name="Ohta H."/>
        </authorList>
    </citation>
    <scope>NUCLEOTIDE SEQUENCE [LARGE SCALE GENOMIC DNA]</scope>
    <source>
        <strain evidence="6">C2-3</strain>
    </source>
</reference>
<dbReference type="EMBL" id="AP012342">
    <property type="protein sequence ID" value="BAM07430.1"/>
    <property type="molecule type" value="Genomic_DNA"/>
</dbReference>
<dbReference type="GO" id="GO:0003676">
    <property type="term" value="F:nucleic acid binding"/>
    <property type="evidence" value="ECO:0007669"/>
    <property type="project" value="InterPro"/>
</dbReference>
<dbReference type="eggNOG" id="COG2801">
    <property type="taxonomic scope" value="Bacteria"/>
</dbReference>
<dbReference type="EMBL" id="AP012342">
    <property type="protein sequence ID" value="BAM07745.1"/>
    <property type="molecule type" value="Genomic_DNA"/>
</dbReference>
<dbReference type="KEGG" id="lfc:LFE_2072"/>
<dbReference type="PANTHER" id="PTHR35004">
    <property type="entry name" value="TRANSPOSASE RV3428C-RELATED"/>
    <property type="match status" value="1"/>
</dbReference>
<dbReference type="Proteomes" id="UP000007382">
    <property type="component" value="Chromosome"/>
</dbReference>
<evidence type="ECO:0000313" key="3">
    <source>
        <dbReference type="EMBL" id="BAM05827.1"/>
    </source>
</evidence>
<feature type="region of interest" description="Disordered" evidence="1">
    <location>
        <begin position="375"/>
        <end position="406"/>
    </location>
</feature>
<proteinExistence type="predicted"/>
<evidence type="ECO:0000313" key="4">
    <source>
        <dbReference type="EMBL" id="BAM07430.1"/>
    </source>
</evidence>
<dbReference type="InterPro" id="IPR012337">
    <property type="entry name" value="RNaseH-like_sf"/>
</dbReference>
<gene>
    <name evidence="3" type="ordered locus">LFE_0098</name>
    <name evidence="4" type="ordered locus">LFE_1751</name>
    <name evidence="5" type="ordered locus">LFE_2072</name>
</gene>
<keyword evidence="6" id="KW-1185">Reference proteome</keyword>
<dbReference type="RefSeq" id="WP_014448322.1">
    <property type="nucleotide sequence ID" value="NC_017094.1"/>
</dbReference>